<dbReference type="EMBL" id="SNYW01000010">
    <property type="protein sequence ID" value="TDQ80911.1"/>
    <property type="molecule type" value="Genomic_DNA"/>
</dbReference>
<keyword evidence="4" id="KW-1185">Reference proteome</keyword>
<comment type="caution">
    <text evidence="3">The sequence shown here is derived from an EMBL/GenBank/DDBJ whole genome shotgun (WGS) entry which is preliminary data.</text>
</comment>
<dbReference type="PROSITE" id="PS50405">
    <property type="entry name" value="GST_CTER"/>
    <property type="match status" value="1"/>
</dbReference>
<feature type="domain" description="GST C-terminal" evidence="2">
    <location>
        <begin position="87"/>
        <end position="212"/>
    </location>
</feature>
<keyword evidence="3" id="KW-0808">Transferase</keyword>
<dbReference type="GO" id="GO:0016740">
    <property type="term" value="F:transferase activity"/>
    <property type="evidence" value="ECO:0007669"/>
    <property type="project" value="UniProtKB-KW"/>
</dbReference>
<dbReference type="PANTHER" id="PTHR44051">
    <property type="entry name" value="GLUTATHIONE S-TRANSFERASE-RELATED"/>
    <property type="match status" value="1"/>
</dbReference>
<name>A0A4R6WP81_9PROT</name>
<sequence>MYKLYWSAGSAAMAPQAIILESGARAEFVKIDSDRNEQKGADYLKLNPHGRVPTLVYDNDQVMYESAAICQFLVEQHPELNLAPAVGAPDRARYLQWMAYLTNTVQEAIMHWWHGENFIDGEPEQAKLKAKSEERLARMWTFLDNEIATRGPHLCGEPFYACDYFLVMLIRWSRMMAKPGHAYPHLNALIRETLKRPAYAKMLALQGIDQAV</sequence>
<dbReference type="SFLD" id="SFLDG01150">
    <property type="entry name" value="Main.1:_Beta-like"/>
    <property type="match status" value="1"/>
</dbReference>
<dbReference type="InterPro" id="IPR010987">
    <property type="entry name" value="Glutathione-S-Trfase_C-like"/>
</dbReference>
<gene>
    <name evidence="3" type="ORF">A8950_2780</name>
</gene>
<dbReference type="PANTHER" id="PTHR44051:SF8">
    <property type="entry name" value="GLUTATHIONE S-TRANSFERASE GSTA"/>
    <property type="match status" value="1"/>
</dbReference>
<dbReference type="Pfam" id="PF13417">
    <property type="entry name" value="GST_N_3"/>
    <property type="match status" value="1"/>
</dbReference>
<dbReference type="OrthoDB" id="7583243at2"/>
<dbReference type="InterPro" id="IPR036249">
    <property type="entry name" value="Thioredoxin-like_sf"/>
</dbReference>
<dbReference type="Gene3D" id="1.20.1050.10">
    <property type="match status" value="1"/>
</dbReference>
<dbReference type="InterPro" id="IPR036282">
    <property type="entry name" value="Glutathione-S-Trfase_C_sf"/>
</dbReference>
<protein>
    <submittedName>
        <fullName evidence="3">Glutathione S-transferase</fullName>
    </submittedName>
</protein>
<dbReference type="InterPro" id="IPR040079">
    <property type="entry name" value="Glutathione_S-Trfase"/>
</dbReference>
<dbReference type="RefSeq" id="WP_133614247.1">
    <property type="nucleotide sequence ID" value="NZ_SNYW01000010.1"/>
</dbReference>
<dbReference type="AlphaFoldDB" id="A0A4R6WP81"/>
<feature type="domain" description="GST N-terminal" evidence="1">
    <location>
        <begin position="1"/>
        <end position="81"/>
    </location>
</feature>
<evidence type="ECO:0000259" key="2">
    <source>
        <dbReference type="PROSITE" id="PS50405"/>
    </source>
</evidence>
<dbReference type="SFLD" id="SFLDG00358">
    <property type="entry name" value="Main_(cytGST)"/>
    <property type="match status" value="1"/>
</dbReference>
<proteinExistence type="predicted"/>
<dbReference type="CDD" id="cd03188">
    <property type="entry name" value="GST_C_Beta"/>
    <property type="match status" value="1"/>
</dbReference>
<reference evidence="3 4" key="1">
    <citation type="submission" date="2019-03" db="EMBL/GenBank/DDBJ databases">
        <title>Genomic Encyclopedia of Type Strains, Phase III (KMG-III): the genomes of soil and plant-associated and newly described type strains.</title>
        <authorList>
            <person name="Whitman W."/>
        </authorList>
    </citation>
    <scope>NUCLEOTIDE SEQUENCE [LARGE SCALE GENOMIC DNA]</scope>
    <source>
        <strain evidence="3 4">CGMCC 1.7660</strain>
    </source>
</reference>
<dbReference type="InterPro" id="IPR004045">
    <property type="entry name" value="Glutathione_S-Trfase_N"/>
</dbReference>
<accession>A0A4R6WP81</accession>
<evidence type="ECO:0000259" key="1">
    <source>
        <dbReference type="PROSITE" id="PS50404"/>
    </source>
</evidence>
<evidence type="ECO:0000313" key="4">
    <source>
        <dbReference type="Proteomes" id="UP000295783"/>
    </source>
</evidence>
<dbReference type="SUPFAM" id="SSF52833">
    <property type="entry name" value="Thioredoxin-like"/>
    <property type="match status" value="1"/>
</dbReference>
<dbReference type="PROSITE" id="PS50404">
    <property type="entry name" value="GST_NTER"/>
    <property type="match status" value="1"/>
</dbReference>
<evidence type="ECO:0000313" key="3">
    <source>
        <dbReference type="EMBL" id="TDQ80911.1"/>
    </source>
</evidence>
<dbReference type="CDD" id="cd03057">
    <property type="entry name" value="GST_N_Beta"/>
    <property type="match status" value="1"/>
</dbReference>
<dbReference type="SFLD" id="SFLDS00019">
    <property type="entry name" value="Glutathione_Transferase_(cytos"/>
    <property type="match status" value="1"/>
</dbReference>
<organism evidence="3 4">
    <name type="scientific">Dongia mobilis</name>
    <dbReference type="NCBI Taxonomy" id="578943"/>
    <lineage>
        <taxon>Bacteria</taxon>
        <taxon>Pseudomonadati</taxon>
        <taxon>Pseudomonadota</taxon>
        <taxon>Alphaproteobacteria</taxon>
        <taxon>Rhodospirillales</taxon>
        <taxon>Dongiaceae</taxon>
        <taxon>Dongia</taxon>
    </lineage>
</organism>
<dbReference type="Proteomes" id="UP000295783">
    <property type="component" value="Unassembled WGS sequence"/>
</dbReference>
<dbReference type="SUPFAM" id="SSF47616">
    <property type="entry name" value="GST C-terminal domain-like"/>
    <property type="match status" value="1"/>
</dbReference>
<dbReference type="Gene3D" id="3.40.30.10">
    <property type="entry name" value="Glutaredoxin"/>
    <property type="match status" value="1"/>
</dbReference>